<name>A0A813GMI7_POLGL</name>
<proteinExistence type="predicted"/>
<evidence type="ECO:0000313" key="1">
    <source>
        <dbReference type="EMBL" id="CAE8624096.1"/>
    </source>
</evidence>
<dbReference type="AlphaFoldDB" id="A0A813GMI7"/>
<organism evidence="1 2">
    <name type="scientific">Polarella glacialis</name>
    <name type="common">Dinoflagellate</name>
    <dbReference type="NCBI Taxonomy" id="89957"/>
    <lineage>
        <taxon>Eukaryota</taxon>
        <taxon>Sar</taxon>
        <taxon>Alveolata</taxon>
        <taxon>Dinophyceae</taxon>
        <taxon>Suessiales</taxon>
        <taxon>Suessiaceae</taxon>
        <taxon>Polarella</taxon>
    </lineage>
</organism>
<accession>A0A813GMI7</accession>
<dbReference type="OrthoDB" id="429803at2759"/>
<comment type="caution">
    <text evidence="1">The sequence shown here is derived from an EMBL/GenBank/DDBJ whole genome shotgun (WGS) entry which is preliminary data.</text>
</comment>
<evidence type="ECO:0000313" key="2">
    <source>
        <dbReference type="Proteomes" id="UP000654075"/>
    </source>
</evidence>
<feature type="non-terminal residue" evidence="1">
    <location>
        <position position="58"/>
    </location>
</feature>
<protein>
    <recommendedName>
        <fullName evidence="3">SH3 domain-containing protein</fullName>
    </recommendedName>
</protein>
<reference evidence="1" key="1">
    <citation type="submission" date="2021-02" db="EMBL/GenBank/DDBJ databases">
        <authorList>
            <person name="Dougan E. K."/>
            <person name="Rhodes N."/>
            <person name="Thang M."/>
            <person name="Chan C."/>
        </authorList>
    </citation>
    <scope>NUCLEOTIDE SEQUENCE</scope>
</reference>
<feature type="non-terminal residue" evidence="1">
    <location>
        <position position="1"/>
    </location>
</feature>
<dbReference type="EMBL" id="CAJNNV010028319">
    <property type="protein sequence ID" value="CAE8624096.1"/>
    <property type="molecule type" value="Genomic_DNA"/>
</dbReference>
<keyword evidence="2" id="KW-1185">Reference proteome</keyword>
<evidence type="ECO:0008006" key="3">
    <source>
        <dbReference type="Google" id="ProtNLM"/>
    </source>
</evidence>
<sequence>GILVRDGQSTSSAQLEPRLSNGSIILELDHVGERLRYRLLEGAGPETGWVSLTLKGNL</sequence>
<gene>
    <name evidence="1" type="ORF">PGLA1383_LOCUS41289</name>
</gene>
<dbReference type="Proteomes" id="UP000654075">
    <property type="component" value="Unassembled WGS sequence"/>
</dbReference>